<feature type="compositionally biased region" description="Basic and acidic residues" evidence="1">
    <location>
        <begin position="96"/>
        <end position="138"/>
    </location>
</feature>
<feature type="region of interest" description="Disordered" evidence="1">
    <location>
        <begin position="94"/>
        <end position="177"/>
    </location>
</feature>
<sequence>MENFKLNDRVLVFGKNTKGKIAFIGETHFADGQMFGVILDEPKGKYSGTIDNVCYFECQMNHGTFVRACQLEKDCGSTLEDWNRPAYPNYLKASSSKHEIKTQGSLKKTEEGNKSKLKTSDSVDLENSRNKQVKKEENNIPSIPNGLEESGLKQEYETQGKTSKMGNSRKANSKTSDSVNHILRNKKMQKENFKQVIQNNLGKGSSKSGLKEHISKTENSKTKMKSSAATVDILDNMHLLKEECNKPKLTKYLTKSRSTHVFTAEKEISKPINSKRNVNPIHLAKSQDEVFKKGSEKLTKSKSTHGLSSKVEALKSEKSKRKLDLPNLEKTETSRSNLIQTEIFQKGDTIINSLSFGTHEERYTDEELISNELSTTKQRISDQENRMISLRSYLRMLTTYFKWNEECEKSPETGDAQIKSFLNLLINNIMKKIQDVVSQKPGDKTFDAFEENSSVLTEENNLLLLRITLLEKRNEVLTESLMGVRDIFERAWNRSRSNRCKRTETCNGKDHDKDKKCKQEESFTDIIEQETRLFVKSNPTQKTNPSSSKILEKLKGPERIKQYLESLLDNKGFYNQEDTNYQDKDGSYILELDDTRGQQFMYCSPEPKISLDSQEPKKRGSGLTVRSTLASETKPNAIFQDQKKFPFEMNPNDPTKELKDLISELSLNATRIKKSPTNCSRVNSSKKLLKNSTKKSNTEENISSM</sequence>
<feature type="compositionally biased region" description="Polar residues" evidence="1">
    <location>
        <begin position="159"/>
        <end position="177"/>
    </location>
</feature>
<feature type="compositionally biased region" description="Basic and acidic residues" evidence="1">
    <location>
        <begin position="209"/>
        <end position="221"/>
    </location>
</feature>
<feature type="region of interest" description="Disordered" evidence="1">
    <location>
        <begin position="200"/>
        <end position="223"/>
    </location>
</feature>
<dbReference type="Proteomes" id="UP000827092">
    <property type="component" value="Unassembled WGS sequence"/>
</dbReference>
<dbReference type="InterPro" id="IPR028750">
    <property type="entry name" value="CEP350/CC187"/>
</dbReference>
<gene>
    <name evidence="3" type="ORF">JTE90_004567</name>
</gene>
<dbReference type="InterPro" id="IPR000938">
    <property type="entry name" value="CAP-Gly_domain"/>
</dbReference>
<proteinExistence type="predicted"/>
<evidence type="ECO:0000313" key="3">
    <source>
        <dbReference type="EMBL" id="KAG8184395.1"/>
    </source>
</evidence>
<dbReference type="SMART" id="SM01052">
    <property type="entry name" value="CAP_GLY"/>
    <property type="match status" value="1"/>
</dbReference>
<feature type="region of interest" description="Disordered" evidence="1">
    <location>
        <begin position="297"/>
        <end position="321"/>
    </location>
</feature>
<dbReference type="SUPFAM" id="SSF74924">
    <property type="entry name" value="Cap-Gly domain"/>
    <property type="match status" value="1"/>
</dbReference>
<organism evidence="3 4">
    <name type="scientific">Oedothorax gibbosus</name>
    <dbReference type="NCBI Taxonomy" id="931172"/>
    <lineage>
        <taxon>Eukaryota</taxon>
        <taxon>Metazoa</taxon>
        <taxon>Ecdysozoa</taxon>
        <taxon>Arthropoda</taxon>
        <taxon>Chelicerata</taxon>
        <taxon>Arachnida</taxon>
        <taxon>Araneae</taxon>
        <taxon>Araneomorphae</taxon>
        <taxon>Entelegynae</taxon>
        <taxon>Araneoidea</taxon>
        <taxon>Linyphiidae</taxon>
        <taxon>Erigoninae</taxon>
        <taxon>Oedothorax</taxon>
    </lineage>
</organism>
<evidence type="ECO:0000256" key="1">
    <source>
        <dbReference type="SAM" id="MobiDB-lite"/>
    </source>
</evidence>
<keyword evidence="4" id="KW-1185">Reference proteome</keyword>
<reference evidence="3 4" key="1">
    <citation type="journal article" date="2022" name="Nat. Ecol. Evol.">
        <title>A masculinizing supergene underlies an exaggerated male reproductive morph in a spider.</title>
        <authorList>
            <person name="Hendrickx F."/>
            <person name="De Corte Z."/>
            <person name="Sonet G."/>
            <person name="Van Belleghem S.M."/>
            <person name="Kostlbacher S."/>
            <person name="Vangestel C."/>
        </authorList>
    </citation>
    <scope>NUCLEOTIDE SEQUENCE [LARGE SCALE GENOMIC DNA]</scope>
    <source>
        <strain evidence="3">W744_W776</strain>
    </source>
</reference>
<dbReference type="InterPro" id="IPR036859">
    <property type="entry name" value="CAP-Gly_dom_sf"/>
</dbReference>
<comment type="caution">
    <text evidence="3">The sequence shown here is derived from an EMBL/GenBank/DDBJ whole genome shotgun (WGS) entry which is preliminary data.</text>
</comment>
<feature type="region of interest" description="Disordered" evidence="1">
    <location>
        <begin position="606"/>
        <end position="627"/>
    </location>
</feature>
<dbReference type="PROSITE" id="PS50245">
    <property type="entry name" value="CAP_GLY_2"/>
    <property type="match status" value="1"/>
</dbReference>
<protein>
    <recommendedName>
        <fullName evidence="2">CAP-Gly domain-containing protein</fullName>
    </recommendedName>
</protein>
<name>A0AAV6UIZ3_9ARAC</name>
<evidence type="ECO:0000313" key="4">
    <source>
        <dbReference type="Proteomes" id="UP000827092"/>
    </source>
</evidence>
<dbReference type="GO" id="GO:0008017">
    <property type="term" value="F:microtubule binding"/>
    <property type="evidence" value="ECO:0007669"/>
    <property type="project" value="InterPro"/>
</dbReference>
<dbReference type="Gene3D" id="2.30.30.190">
    <property type="entry name" value="CAP Gly-rich-like domain"/>
    <property type="match status" value="1"/>
</dbReference>
<dbReference type="GO" id="GO:0005813">
    <property type="term" value="C:centrosome"/>
    <property type="evidence" value="ECO:0007669"/>
    <property type="project" value="InterPro"/>
</dbReference>
<dbReference type="GO" id="GO:0034453">
    <property type="term" value="P:microtubule anchoring"/>
    <property type="evidence" value="ECO:0007669"/>
    <property type="project" value="InterPro"/>
</dbReference>
<dbReference type="EMBL" id="JAFNEN010000374">
    <property type="protein sequence ID" value="KAG8184395.1"/>
    <property type="molecule type" value="Genomic_DNA"/>
</dbReference>
<evidence type="ECO:0000259" key="2">
    <source>
        <dbReference type="PROSITE" id="PS50245"/>
    </source>
</evidence>
<feature type="domain" description="CAP-Gly" evidence="2">
    <location>
        <begin position="25"/>
        <end position="67"/>
    </location>
</feature>
<dbReference type="PANTHER" id="PTHR13958">
    <property type="entry name" value="CENTROSOME-ASSOCIATED PROTEIN 350"/>
    <property type="match status" value="1"/>
</dbReference>
<accession>A0AAV6UIZ3</accession>
<dbReference type="Pfam" id="PF01302">
    <property type="entry name" value="CAP_GLY"/>
    <property type="match status" value="1"/>
</dbReference>
<dbReference type="PANTHER" id="PTHR13958:SF3">
    <property type="entry name" value="CAP-GLY DOMAIN-CONTAINING PROTEIN-RELATED"/>
    <property type="match status" value="1"/>
</dbReference>
<feature type="region of interest" description="Disordered" evidence="1">
    <location>
        <begin position="676"/>
        <end position="705"/>
    </location>
</feature>
<feature type="compositionally biased region" description="Basic and acidic residues" evidence="1">
    <location>
        <begin position="312"/>
        <end position="321"/>
    </location>
</feature>
<dbReference type="AlphaFoldDB" id="A0AAV6UIZ3"/>